<dbReference type="KEGG" id="asol:BEN76_09985"/>
<dbReference type="eggNOG" id="COG0564">
    <property type="taxonomic scope" value="Bacteria"/>
</dbReference>
<name>A0A1P8EJE7_9GAMM</name>
<dbReference type="PANTHER" id="PTHR21600">
    <property type="entry name" value="MITOCHONDRIAL RNA PSEUDOURIDINE SYNTHASE"/>
    <property type="match status" value="1"/>
</dbReference>
<dbReference type="InterPro" id="IPR020103">
    <property type="entry name" value="PsdUridine_synth_cat_dom_sf"/>
</dbReference>
<gene>
    <name evidence="2" type="ORF">BEN76_09985</name>
</gene>
<dbReference type="RefSeq" id="WP_076032981.1">
    <property type="nucleotide sequence ID" value="NZ_CP016896.1"/>
</dbReference>
<proteinExistence type="predicted"/>
<dbReference type="Proteomes" id="UP000185674">
    <property type="component" value="Chromosome"/>
</dbReference>
<protein>
    <submittedName>
        <fullName evidence="2">RNA pseudouridine synthase</fullName>
    </submittedName>
</protein>
<dbReference type="InterPro" id="IPR006145">
    <property type="entry name" value="PsdUridine_synth_RsuA/RluA"/>
</dbReference>
<dbReference type="Gene3D" id="3.30.2350.10">
    <property type="entry name" value="Pseudouridine synthase"/>
    <property type="match status" value="1"/>
</dbReference>
<dbReference type="STRING" id="487316.BEN76_09985"/>
<dbReference type="Pfam" id="PF00849">
    <property type="entry name" value="PseudoU_synth_2"/>
    <property type="match status" value="1"/>
</dbReference>
<feature type="domain" description="Pseudouridine synthase RsuA/RluA-like" evidence="1">
    <location>
        <begin position="22"/>
        <end position="169"/>
    </location>
</feature>
<evidence type="ECO:0000313" key="3">
    <source>
        <dbReference type="Proteomes" id="UP000185674"/>
    </source>
</evidence>
<dbReference type="GO" id="GO:0000455">
    <property type="term" value="P:enzyme-directed rRNA pseudouridine synthesis"/>
    <property type="evidence" value="ECO:0007669"/>
    <property type="project" value="TreeGrafter"/>
</dbReference>
<sequence length="219" mass="24833">MRSGFIYNPPQHPLVIIFEDHDLIVVDKPAGLLSVMGRLPEHQDSAYLRVLTMYPEARVTHRLDMATSGLLMFAKHRDAEVAISKLFQLRRIKKEYTALVQGCPDTQGCIEAPLITDWPNRPKQKIDFETGKSAKTLYARLEYCAATQQSRMRLEPVTGRSHQLRVHLMHIGHPILGDKLYHPQPQNFSLGRMALHATRLSLIHPITGLALELSSIVPF</sequence>
<organism evidence="2 3">
    <name type="scientific">Acinetobacter soli</name>
    <dbReference type="NCBI Taxonomy" id="487316"/>
    <lineage>
        <taxon>Bacteria</taxon>
        <taxon>Pseudomonadati</taxon>
        <taxon>Pseudomonadota</taxon>
        <taxon>Gammaproteobacteria</taxon>
        <taxon>Moraxellales</taxon>
        <taxon>Moraxellaceae</taxon>
        <taxon>Acinetobacter</taxon>
    </lineage>
</organism>
<dbReference type="GO" id="GO:0003723">
    <property type="term" value="F:RNA binding"/>
    <property type="evidence" value="ECO:0007669"/>
    <property type="project" value="InterPro"/>
</dbReference>
<accession>A0A1P8EJE7</accession>
<dbReference type="SUPFAM" id="SSF55120">
    <property type="entry name" value="Pseudouridine synthase"/>
    <property type="match status" value="1"/>
</dbReference>
<dbReference type="CDD" id="cd02869">
    <property type="entry name" value="PseudoU_synth_RluA_like"/>
    <property type="match status" value="1"/>
</dbReference>
<dbReference type="GO" id="GO:0009982">
    <property type="term" value="F:pseudouridine synthase activity"/>
    <property type="evidence" value="ECO:0007669"/>
    <property type="project" value="InterPro"/>
</dbReference>
<dbReference type="EMBL" id="CP016896">
    <property type="protein sequence ID" value="APV36329.1"/>
    <property type="molecule type" value="Genomic_DNA"/>
</dbReference>
<dbReference type="GO" id="GO:0140098">
    <property type="term" value="F:catalytic activity, acting on RNA"/>
    <property type="evidence" value="ECO:0007669"/>
    <property type="project" value="UniProtKB-ARBA"/>
</dbReference>
<reference evidence="2 3" key="1">
    <citation type="submission" date="2016-08" db="EMBL/GenBank/DDBJ databases">
        <title>Complete genome sequence of Acinetobacter baylyi strain GFJ2.</title>
        <authorList>
            <person name="Tabata M."/>
            <person name="Kuboki S."/>
            <person name="Gibu N."/>
            <person name="Kinouchi Y."/>
            <person name="Vangnai A."/>
            <person name="Kasai D."/>
            <person name="Fukuda M."/>
        </authorList>
    </citation>
    <scope>NUCLEOTIDE SEQUENCE [LARGE SCALE GENOMIC DNA]</scope>
    <source>
        <strain evidence="2 3">GFJ2</strain>
    </source>
</reference>
<dbReference type="InterPro" id="IPR050188">
    <property type="entry name" value="RluA_PseudoU_synthase"/>
</dbReference>
<dbReference type="AlphaFoldDB" id="A0A1P8EJE7"/>
<evidence type="ECO:0000313" key="2">
    <source>
        <dbReference type="EMBL" id="APV36329.1"/>
    </source>
</evidence>
<dbReference type="PANTHER" id="PTHR21600:SF89">
    <property type="entry name" value="RIBOSOMAL LARGE SUBUNIT PSEUDOURIDINE SYNTHASE A"/>
    <property type="match status" value="1"/>
</dbReference>
<evidence type="ECO:0000259" key="1">
    <source>
        <dbReference type="Pfam" id="PF00849"/>
    </source>
</evidence>